<evidence type="ECO:0000313" key="1">
    <source>
        <dbReference type="EMBL" id="KAG0718065.1"/>
    </source>
</evidence>
<accession>A0A8J5CQZ7</accession>
<reference evidence="1" key="1">
    <citation type="submission" date="2020-07" db="EMBL/GenBank/DDBJ databases">
        <title>The High-quality genome of the commercially important snow crab, Chionoecetes opilio.</title>
        <authorList>
            <person name="Jeong J.-H."/>
            <person name="Ryu S."/>
        </authorList>
    </citation>
    <scope>NUCLEOTIDE SEQUENCE</scope>
    <source>
        <strain evidence="1">MADBK_172401_WGS</strain>
        <tissue evidence="1">Digestive gland</tissue>
    </source>
</reference>
<evidence type="ECO:0000313" key="2">
    <source>
        <dbReference type="Proteomes" id="UP000770661"/>
    </source>
</evidence>
<proteinExistence type="predicted"/>
<organism evidence="1 2">
    <name type="scientific">Chionoecetes opilio</name>
    <name type="common">Atlantic snow crab</name>
    <name type="synonym">Cancer opilio</name>
    <dbReference type="NCBI Taxonomy" id="41210"/>
    <lineage>
        <taxon>Eukaryota</taxon>
        <taxon>Metazoa</taxon>
        <taxon>Ecdysozoa</taxon>
        <taxon>Arthropoda</taxon>
        <taxon>Crustacea</taxon>
        <taxon>Multicrustacea</taxon>
        <taxon>Malacostraca</taxon>
        <taxon>Eumalacostraca</taxon>
        <taxon>Eucarida</taxon>
        <taxon>Decapoda</taxon>
        <taxon>Pleocyemata</taxon>
        <taxon>Brachyura</taxon>
        <taxon>Eubrachyura</taxon>
        <taxon>Majoidea</taxon>
        <taxon>Majidae</taxon>
        <taxon>Chionoecetes</taxon>
    </lineage>
</organism>
<comment type="caution">
    <text evidence="1">The sequence shown here is derived from an EMBL/GenBank/DDBJ whole genome shotgun (WGS) entry which is preliminary data.</text>
</comment>
<protein>
    <submittedName>
        <fullName evidence="1">Uncharacterized protein</fullName>
    </submittedName>
</protein>
<gene>
    <name evidence="1" type="ORF">GWK47_053206</name>
</gene>
<sequence>MALSWFSPHTYYGPSKLELSLIARTGSYESVPVKHLRTAAFASSLWVILSSVLSNLSDILVRFIYLKEPLRVVLCLSSDLNLIIVLIQRRALQLVGIEEDQQSSAGVTSLEHRRDVSTLVVCHKAQVQEVPHLSSLRLPVRAVQRSRTTPLSDVLVKVPLSHSRQHQRPYTVRTSRLWNMFAVATPDVQDMNTHQVKLAAYKWRETKTSPLSWQGREVSWVCVGWAGNVGDVQNLPEQWSRLLDA</sequence>
<dbReference type="Proteomes" id="UP000770661">
    <property type="component" value="Unassembled WGS sequence"/>
</dbReference>
<dbReference type="AlphaFoldDB" id="A0A8J5CQZ7"/>
<dbReference type="EMBL" id="JACEEZ010016711">
    <property type="protein sequence ID" value="KAG0718065.1"/>
    <property type="molecule type" value="Genomic_DNA"/>
</dbReference>
<keyword evidence="2" id="KW-1185">Reference proteome</keyword>
<name>A0A8J5CQZ7_CHIOP</name>